<name>A0A9Q1H1M2_HOLLE</name>
<evidence type="ECO:0000256" key="1">
    <source>
        <dbReference type="ARBA" id="ARBA00004496"/>
    </source>
</evidence>
<dbReference type="Gene3D" id="3.40.50.1820">
    <property type="entry name" value="alpha/beta hydrolase"/>
    <property type="match status" value="1"/>
</dbReference>
<comment type="subcellular location">
    <subcellularLocation>
        <location evidence="1">Cytoplasm</location>
    </subcellularLocation>
</comment>
<protein>
    <recommendedName>
        <fullName evidence="3">Maspardin</fullName>
    </recommendedName>
</protein>
<evidence type="ECO:0000256" key="4">
    <source>
        <dbReference type="ARBA" id="ARBA00022490"/>
    </source>
</evidence>
<evidence type="ECO:0000313" key="8">
    <source>
        <dbReference type="Proteomes" id="UP001152320"/>
    </source>
</evidence>
<dbReference type="InterPro" id="IPR000073">
    <property type="entry name" value="AB_hydrolase_1"/>
</dbReference>
<keyword evidence="8" id="KW-1185">Reference proteome</keyword>
<feature type="region of interest" description="Disordered" evidence="5">
    <location>
        <begin position="270"/>
        <end position="305"/>
    </location>
</feature>
<evidence type="ECO:0000256" key="2">
    <source>
        <dbReference type="ARBA" id="ARBA00008645"/>
    </source>
</evidence>
<proteinExistence type="inferred from homology"/>
<gene>
    <name evidence="7" type="ORF">HOLleu_28675</name>
</gene>
<dbReference type="InterPro" id="IPR029058">
    <property type="entry name" value="AB_hydrolase_fold"/>
</dbReference>
<dbReference type="SUPFAM" id="SSF53474">
    <property type="entry name" value="alpha/beta-Hydrolases"/>
    <property type="match status" value="1"/>
</dbReference>
<organism evidence="7 8">
    <name type="scientific">Holothuria leucospilota</name>
    <name type="common">Black long sea cucumber</name>
    <name type="synonym">Mertensiothuria leucospilota</name>
    <dbReference type="NCBI Taxonomy" id="206669"/>
    <lineage>
        <taxon>Eukaryota</taxon>
        <taxon>Metazoa</taxon>
        <taxon>Echinodermata</taxon>
        <taxon>Eleutherozoa</taxon>
        <taxon>Echinozoa</taxon>
        <taxon>Holothuroidea</taxon>
        <taxon>Aspidochirotacea</taxon>
        <taxon>Aspidochirotida</taxon>
        <taxon>Holothuriidae</taxon>
        <taxon>Holothuria</taxon>
    </lineage>
</organism>
<dbReference type="InterPro" id="IPR026151">
    <property type="entry name" value="Maspardin"/>
</dbReference>
<keyword evidence="4" id="KW-0963">Cytoplasm</keyword>
<evidence type="ECO:0000256" key="3">
    <source>
        <dbReference type="ARBA" id="ARBA00020148"/>
    </source>
</evidence>
<comment type="caution">
    <text evidence="7">The sequence shown here is derived from an EMBL/GenBank/DDBJ whole genome shotgun (WGS) entry which is preliminary data.</text>
</comment>
<dbReference type="OrthoDB" id="10264550at2759"/>
<dbReference type="GO" id="GO:0005737">
    <property type="term" value="C:cytoplasm"/>
    <property type="evidence" value="ECO:0007669"/>
    <property type="project" value="UniProtKB-SubCell"/>
</dbReference>
<dbReference type="Pfam" id="PF00561">
    <property type="entry name" value="Abhydrolase_1"/>
    <property type="match status" value="1"/>
</dbReference>
<evidence type="ECO:0000259" key="6">
    <source>
        <dbReference type="Pfam" id="PF00561"/>
    </source>
</evidence>
<dbReference type="PANTHER" id="PTHR15913">
    <property type="entry name" value="ACID CLUSTER PROTEIN 33"/>
    <property type="match status" value="1"/>
</dbReference>
<comment type="similarity">
    <text evidence="2">Belongs to the AB hydrolase superfamily.</text>
</comment>
<evidence type="ECO:0000256" key="5">
    <source>
        <dbReference type="SAM" id="MobiDB-lite"/>
    </source>
</evidence>
<dbReference type="PANTHER" id="PTHR15913:SF0">
    <property type="entry name" value="MASPARDIN"/>
    <property type="match status" value="1"/>
</dbReference>
<sequence>MTLFQLKVIVDDNGKKFWTLYDAGPKNVRCPLVCLPPVSGTADIYFRQLLGLSAKGYRVIAMEFPVHWNVQEFCESFRKLLDHLRLDKVHIFGSSLGGFLAQKFAEYTFRSPRVASLILCNTFVDTEIFQQSPASTVFWMMPSFVLKRSVLQGFDTGKYENDIADSIDFMVERLESLSQKELASRLAMNCASAYVEPQKFRDVDVTIIDVFDKCALSQSVKDEVYKCYPSARRAHLKSGGNFPYLSRCDEVNMYLQVHLRRFLNGRYTARDPRIKEPSPEEIGESSSHSSGAEAAAAVSVNTESE</sequence>
<evidence type="ECO:0000313" key="7">
    <source>
        <dbReference type="EMBL" id="KAJ8029310.1"/>
    </source>
</evidence>
<reference evidence="7" key="1">
    <citation type="submission" date="2021-10" db="EMBL/GenBank/DDBJ databases">
        <title>Tropical sea cucumber genome reveals ecological adaptation and Cuvierian tubules defense mechanism.</title>
        <authorList>
            <person name="Chen T."/>
        </authorList>
    </citation>
    <scope>NUCLEOTIDE SEQUENCE</scope>
    <source>
        <strain evidence="7">Nanhai2018</strain>
        <tissue evidence="7">Muscle</tissue>
    </source>
</reference>
<dbReference type="Proteomes" id="UP001152320">
    <property type="component" value="Chromosome 14"/>
</dbReference>
<feature type="domain" description="AB hydrolase-1" evidence="6">
    <location>
        <begin position="68"/>
        <end position="179"/>
    </location>
</feature>
<dbReference type="EMBL" id="JAIZAY010000014">
    <property type="protein sequence ID" value="KAJ8029310.1"/>
    <property type="molecule type" value="Genomic_DNA"/>
</dbReference>
<dbReference type="AlphaFoldDB" id="A0A9Q1H1M2"/>
<accession>A0A9Q1H1M2</accession>
<feature type="compositionally biased region" description="Low complexity" evidence="5">
    <location>
        <begin position="284"/>
        <end position="305"/>
    </location>
</feature>